<feature type="region of interest" description="Disordered" evidence="7">
    <location>
        <begin position="589"/>
        <end position="638"/>
    </location>
</feature>
<keyword evidence="6" id="KW-0863">Zinc-finger</keyword>
<evidence type="ECO:0000256" key="4">
    <source>
        <dbReference type="ARBA" id="ARBA00023163"/>
    </source>
</evidence>
<accession>A0AAW1Y5T8</accession>
<keyword evidence="6" id="KW-0862">Zinc</keyword>
<keyword evidence="11" id="KW-1185">Reference proteome</keyword>
<gene>
    <name evidence="10" type="ORF">M0R45_008887</name>
</gene>
<feature type="compositionally biased region" description="Polar residues" evidence="7">
    <location>
        <begin position="592"/>
        <end position="607"/>
    </location>
</feature>
<dbReference type="GO" id="GO:0003677">
    <property type="term" value="F:DNA binding"/>
    <property type="evidence" value="ECO:0007669"/>
    <property type="project" value="UniProtKB-KW"/>
</dbReference>
<name>A0AAW1Y5T8_RUBAR</name>
<dbReference type="Gene3D" id="3.30.160.60">
    <property type="entry name" value="Classic Zinc Finger"/>
    <property type="match status" value="1"/>
</dbReference>
<dbReference type="PROSITE" id="PS00028">
    <property type="entry name" value="ZINC_FINGER_C2H2_1"/>
    <property type="match status" value="2"/>
</dbReference>
<dbReference type="PANTHER" id="PTHR37701">
    <property type="entry name" value="METHYL-CPG-BINDING DOMAIN-CONTAINING PROTEIN 8"/>
    <property type="match status" value="1"/>
</dbReference>
<proteinExistence type="predicted"/>
<comment type="subcellular location">
    <subcellularLocation>
        <location evidence="1">Nucleus</location>
    </subcellularLocation>
</comment>
<evidence type="ECO:0000256" key="6">
    <source>
        <dbReference type="PROSITE-ProRule" id="PRU00042"/>
    </source>
</evidence>
<keyword evidence="5" id="KW-0539">Nucleus</keyword>
<feature type="domain" description="MBD" evidence="9">
    <location>
        <begin position="239"/>
        <end position="312"/>
    </location>
</feature>
<dbReference type="InterPro" id="IPR013087">
    <property type="entry name" value="Znf_C2H2_type"/>
</dbReference>
<protein>
    <submittedName>
        <fullName evidence="10">Uncharacterized protein</fullName>
    </submittedName>
</protein>
<organism evidence="10 11">
    <name type="scientific">Rubus argutus</name>
    <name type="common">Southern blackberry</name>
    <dbReference type="NCBI Taxonomy" id="59490"/>
    <lineage>
        <taxon>Eukaryota</taxon>
        <taxon>Viridiplantae</taxon>
        <taxon>Streptophyta</taxon>
        <taxon>Embryophyta</taxon>
        <taxon>Tracheophyta</taxon>
        <taxon>Spermatophyta</taxon>
        <taxon>Magnoliopsida</taxon>
        <taxon>eudicotyledons</taxon>
        <taxon>Gunneridae</taxon>
        <taxon>Pentapetalae</taxon>
        <taxon>rosids</taxon>
        <taxon>fabids</taxon>
        <taxon>Rosales</taxon>
        <taxon>Rosaceae</taxon>
        <taxon>Rosoideae</taxon>
        <taxon>Rosoideae incertae sedis</taxon>
        <taxon>Rubus</taxon>
    </lineage>
</organism>
<evidence type="ECO:0000313" key="11">
    <source>
        <dbReference type="Proteomes" id="UP001457282"/>
    </source>
</evidence>
<dbReference type="AlphaFoldDB" id="A0AAW1Y5T8"/>
<evidence type="ECO:0000313" key="10">
    <source>
        <dbReference type="EMBL" id="KAK9943273.1"/>
    </source>
</evidence>
<evidence type="ECO:0000256" key="2">
    <source>
        <dbReference type="ARBA" id="ARBA00023015"/>
    </source>
</evidence>
<dbReference type="SMART" id="SM00355">
    <property type="entry name" value="ZnF_C2H2"/>
    <property type="match status" value="2"/>
</dbReference>
<dbReference type="PANTHER" id="PTHR37701:SF19">
    <property type="entry name" value="METHYL-CPG-BINDING DOMAIN PROTEIN"/>
    <property type="match status" value="1"/>
</dbReference>
<feature type="compositionally biased region" description="Basic and acidic residues" evidence="7">
    <location>
        <begin position="616"/>
        <end position="625"/>
    </location>
</feature>
<keyword evidence="3" id="KW-0238">DNA-binding</keyword>
<dbReference type="GO" id="GO:0008270">
    <property type="term" value="F:zinc ion binding"/>
    <property type="evidence" value="ECO:0007669"/>
    <property type="project" value="UniProtKB-KW"/>
</dbReference>
<dbReference type="EMBL" id="JBEDUW010000002">
    <property type="protein sequence ID" value="KAK9943273.1"/>
    <property type="molecule type" value="Genomic_DNA"/>
</dbReference>
<dbReference type="InterPro" id="IPR037472">
    <property type="entry name" value="MBD8"/>
</dbReference>
<feature type="domain" description="C2H2-type" evidence="8">
    <location>
        <begin position="373"/>
        <end position="401"/>
    </location>
</feature>
<evidence type="ECO:0000259" key="9">
    <source>
        <dbReference type="PROSITE" id="PS50982"/>
    </source>
</evidence>
<dbReference type="InterPro" id="IPR016177">
    <property type="entry name" value="DNA-bd_dom_sf"/>
</dbReference>
<comment type="caution">
    <text evidence="10">The sequence shown here is derived from an EMBL/GenBank/DDBJ whole genome shotgun (WGS) entry which is preliminary data.</text>
</comment>
<dbReference type="InterPro" id="IPR001739">
    <property type="entry name" value="Methyl_CpG_DNA-bd"/>
</dbReference>
<evidence type="ECO:0000256" key="1">
    <source>
        <dbReference type="ARBA" id="ARBA00004123"/>
    </source>
</evidence>
<evidence type="ECO:0000256" key="7">
    <source>
        <dbReference type="SAM" id="MobiDB-lite"/>
    </source>
</evidence>
<feature type="region of interest" description="Disordered" evidence="7">
    <location>
        <begin position="61"/>
        <end position="110"/>
    </location>
</feature>
<reference evidence="10 11" key="1">
    <citation type="journal article" date="2023" name="G3 (Bethesda)">
        <title>A chromosome-length genome assembly and annotation of blackberry (Rubus argutus, cv. 'Hillquist').</title>
        <authorList>
            <person name="Bruna T."/>
            <person name="Aryal R."/>
            <person name="Dudchenko O."/>
            <person name="Sargent D.J."/>
            <person name="Mead D."/>
            <person name="Buti M."/>
            <person name="Cavallini A."/>
            <person name="Hytonen T."/>
            <person name="Andres J."/>
            <person name="Pham M."/>
            <person name="Weisz D."/>
            <person name="Mascagni F."/>
            <person name="Usai G."/>
            <person name="Natali L."/>
            <person name="Bassil N."/>
            <person name="Fernandez G.E."/>
            <person name="Lomsadze A."/>
            <person name="Armour M."/>
            <person name="Olukolu B."/>
            <person name="Poorten T."/>
            <person name="Britton C."/>
            <person name="Davik J."/>
            <person name="Ashrafi H."/>
            <person name="Aiden E.L."/>
            <person name="Borodovsky M."/>
            <person name="Worthington M."/>
        </authorList>
    </citation>
    <scope>NUCLEOTIDE SEQUENCE [LARGE SCALE GENOMIC DNA]</scope>
    <source>
        <strain evidence="10">PI 553951</strain>
    </source>
</reference>
<keyword evidence="6" id="KW-0479">Metal-binding</keyword>
<dbReference type="PROSITE" id="PS50157">
    <property type="entry name" value="ZINC_FINGER_C2H2_2"/>
    <property type="match status" value="2"/>
</dbReference>
<dbReference type="Proteomes" id="UP001457282">
    <property type="component" value="Unassembled WGS sequence"/>
</dbReference>
<feature type="domain" description="C2H2-type" evidence="8">
    <location>
        <begin position="420"/>
        <end position="447"/>
    </location>
</feature>
<feature type="compositionally biased region" description="Polar residues" evidence="7">
    <location>
        <begin position="61"/>
        <end position="72"/>
    </location>
</feature>
<dbReference type="SUPFAM" id="SSF54171">
    <property type="entry name" value="DNA-binding domain"/>
    <property type="match status" value="1"/>
</dbReference>
<keyword evidence="2" id="KW-0805">Transcription regulation</keyword>
<evidence type="ECO:0000259" key="8">
    <source>
        <dbReference type="PROSITE" id="PS50157"/>
    </source>
</evidence>
<keyword evidence="4" id="KW-0804">Transcription</keyword>
<evidence type="ECO:0000256" key="3">
    <source>
        <dbReference type="ARBA" id="ARBA00023125"/>
    </source>
</evidence>
<sequence length="836" mass="92506">MAATATIPLAQISPSLPLDSLTHIDISTLSQSELHALSLFSLNRCGTDDLVVPKIDRSQFNESAGSRRQTYSRLRRPQSDAPTGHRRRVAGLSSTPKLSPPPAQPDDPERNENHAIIAHLKHFISQDPKFDQIDLFDLAQTVTSSSLLDKMGELGGGVRKRKRGRKPKVKSSSLEGEVGMQIVNKKGAAVDIWALQNVENPFGDELRRRTLGLESEEELLGFMRELGGQWGSRRKKRKIVDASEFGDALPLGWKLLLGLKRKEGRAWIYCRRYVSPTGQQFLSCKEVASFLESFFGLNNAERQDGDGGEDIQEDCIVATENHADIDGERRQDVGSSSAILVSSIYNEQSNEPEKQVTKLEMENLAEVHVHDLFECHKCSMTFAEKDSYLQHLLSFHQRTTRRYRLGSTVGDGVIIKDGKYECQFCHKVFLERRRYNGHVGIHVRNYVRRVEESPGLTTVPKIIESPTREGLPSRNSKMDALIEIAQNSILETSTAGPSEQLKDGTAPDPYMNFSSEIPVSNSHQEMNVESKPTEHDLKDHMIEEINEDKQDSEHTITDGSMEEAGDAMEVVDVKMDSCLVTTVLSAEKKNGKTSVNSTEKNGLASTSDELELSGTKQDRASESHHAHAPSIDQSINDVGDSVKCTSALEHLRPMELDKNIHTEPVGSINTPQPANDTCLESHASEGNELQIGICDSMSPVPPLLCLPTSNVILQKADEHLIGVGQRCDHITGLEDLQRHEIELLKHGSAGGQESLILQEVPMDVTNSSEVQRAFGSSVQFESEEVKLNMAGSSQLTTACVWCGVEFKPEAVEYDVQPDSVGFMCPVCKSKISEHVE</sequence>
<dbReference type="GO" id="GO:0005634">
    <property type="term" value="C:nucleus"/>
    <property type="evidence" value="ECO:0007669"/>
    <property type="project" value="UniProtKB-SubCell"/>
</dbReference>
<evidence type="ECO:0000256" key="5">
    <source>
        <dbReference type="ARBA" id="ARBA00023242"/>
    </source>
</evidence>
<dbReference type="PROSITE" id="PS50982">
    <property type="entry name" value="MBD"/>
    <property type="match status" value="1"/>
</dbReference>